<evidence type="ECO:0000313" key="1">
    <source>
        <dbReference type="EMBL" id="MEJ2903187.1"/>
    </source>
</evidence>
<gene>
    <name evidence="1" type="ORF">WAE58_12165</name>
</gene>
<keyword evidence="2" id="KW-1185">Reference proteome</keyword>
<dbReference type="Gene3D" id="2.115.10.20">
    <property type="entry name" value="Glycosyl hydrolase domain, family 43"/>
    <property type="match status" value="1"/>
</dbReference>
<dbReference type="InterPro" id="IPR023296">
    <property type="entry name" value="Glyco_hydro_beta-prop_sf"/>
</dbReference>
<comment type="caution">
    <text evidence="1">The sequence shown here is derived from an EMBL/GenBank/DDBJ whole genome shotgun (WGS) entry which is preliminary data.</text>
</comment>
<dbReference type="Proteomes" id="UP001378956">
    <property type="component" value="Unassembled WGS sequence"/>
</dbReference>
<evidence type="ECO:0000313" key="2">
    <source>
        <dbReference type="Proteomes" id="UP001378956"/>
    </source>
</evidence>
<name>A0ABU8NLW7_9SPHI</name>
<accession>A0ABU8NLW7</accession>
<dbReference type="RefSeq" id="WP_337716539.1">
    <property type="nucleotide sequence ID" value="NZ_JBBEUB010000003.1"/>
</dbReference>
<proteinExistence type="predicted"/>
<organism evidence="1 2">
    <name type="scientific">Pedobacter panaciterrae</name>
    <dbReference type="NCBI Taxonomy" id="363849"/>
    <lineage>
        <taxon>Bacteria</taxon>
        <taxon>Pseudomonadati</taxon>
        <taxon>Bacteroidota</taxon>
        <taxon>Sphingobacteriia</taxon>
        <taxon>Sphingobacteriales</taxon>
        <taxon>Sphingobacteriaceae</taxon>
        <taxon>Pedobacter</taxon>
    </lineage>
</organism>
<reference evidence="1 2" key="1">
    <citation type="submission" date="2024-03" db="EMBL/GenBank/DDBJ databases">
        <title>Sequence of Lycoming College Course Isolates.</title>
        <authorList>
            <person name="Plotts O."/>
            <person name="Newman J."/>
        </authorList>
    </citation>
    <scope>NUCLEOTIDE SEQUENCE [LARGE SCALE GENOMIC DNA]</scope>
    <source>
        <strain evidence="1 2">CJB-3</strain>
    </source>
</reference>
<sequence length="553" mass="62118">MKKYLFIPLILCVLFLTPCMLIAQITERPRPVEWDQLVEGGRFKDRLLPMPKGKLSSDTWGAKGVLPRYVDNGIEDRIRSYWGGKIILGSDKLYHLYVAGWLESSAKGHAEWPNSIVYHTVSDNSIGPFVVKDTIGKGHNPEVFRIKDGRYVIYIIDGYYISNSLNGPWELKHFDFEKRDRPIIEGLSNLTFAQREDGSYLMVCRGGGVWISKTGISAYNQITDRRVYPNVKGEFEDPVVWRDNVQYHLIVNDWLGRIAFYQRSKDGVNWVTDPGEAYTIGVAKHEDGQVEDWYKFERIKVLQDNYGRAIQANFAVIDTSKADDKASDRHSSKNISVPLNPGVLLTMLNKEMPTAKTKVISVKIAAEKGFNPQIDVDVKSLRFGASTEVNFGRGSKVLSVVKSNKDLIVNFDAKGSGITKEEFAPKLIGKSTAGKLLYGYTRVPWLNYNEAILSARKPVFSSENNKTKLKIEVENFGQVVSKKSVLEVTCLVGNEKKTLGIAAVPVLQPYGKTEVSLLTDQVFEKGKEYAFSVTVSTNNTKVSVFEFKAVPVK</sequence>
<keyword evidence="1" id="KW-0378">Hydrolase</keyword>
<dbReference type="GO" id="GO:0016787">
    <property type="term" value="F:hydrolase activity"/>
    <property type="evidence" value="ECO:0007669"/>
    <property type="project" value="UniProtKB-KW"/>
</dbReference>
<dbReference type="SUPFAM" id="SSF75005">
    <property type="entry name" value="Arabinanase/levansucrase/invertase"/>
    <property type="match status" value="1"/>
</dbReference>
<dbReference type="CDD" id="cd08994">
    <property type="entry name" value="GH43_62_32_68_117_130-like"/>
    <property type="match status" value="1"/>
</dbReference>
<dbReference type="EMBL" id="JBBEUB010000003">
    <property type="protein sequence ID" value="MEJ2903187.1"/>
    <property type="molecule type" value="Genomic_DNA"/>
</dbReference>
<protein>
    <submittedName>
        <fullName evidence="1">Glycoside hydrolase family protein</fullName>
    </submittedName>
</protein>